<accession>A0AAV4PM01</accession>
<protein>
    <submittedName>
        <fullName evidence="1">Uncharacterized protein</fullName>
    </submittedName>
</protein>
<reference evidence="1 2" key="1">
    <citation type="submission" date="2021-06" db="EMBL/GenBank/DDBJ databases">
        <title>Caerostris extrusa draft genome.</title>
        <authorList>
            <person name="Kono N."/>
            <person name="Arakawa K."/>
        </authorList>
    </citation>
    <scope>NUCLEOTIDE SEQUENCE [LARGE SCALE GENOMIC DNA]</scope>
</reference>
<keyword evidence="2" id="KW-1185">Reference proteome</keyword>
<gene>
    <name evidence="1" type="ORF">CEXT_580461</name>
</gene>
<organism evidence="1 2">
    <name type="scientific">Caerostris extrusa</name>
    <name type="common">Bark spider</name>
    <name type="synonym">Caerostris bankana</name>
    <dbReference type="NCBI Taxonomy" id="172846"/>
    <lineage>
        <taxon>Eukaryota</taxon>
        <taxon>Metazoa</taxon>
        <taxon>Ecdysozoa</taxon>
        <taxon>Arthropoda</taxon>
        <taxon>Chelicerata</taxon>
        <taxon>Arachnida</taxon>
        <taxon>Araneae</taxon>
        <taxon>Araneomorphae</taxon>
        <taxon>Entelegynae</taxon>
        <taxon>Araneoidea</taxon>
        <taxon>Araneidae</taxon>
        <taxon>Caerostris</taxon>
    </lineage>
</organism>
<sequence length="118" mass="13648">MRKKMSPNSLYKLCIQATSDYLQEKYWNSENTNPFSQVNCNIVNDVFKYLVIDLDIGKLNALELLLKSGQLQVLDLDGRDSPKNQWKFLMTTLLEERDSCRNITCILLPDSYHNDGTP</sequence>
<name>A0AAV4PM01_CAEEX</name>
<comment type="caution">
    <text evidence="1">The sequence shown here is derived from an EMBL/GenBank/DDBJ whole genome shotgun (WGS) entry which is preliminary data.</text>
</comment>
<dbReference type="EMBL" id="BPLR01004806">
    <property type="protein sequence ID" value="GIX97669.1"/>
    <property type="molecule type" value="Genomic_DNA"/>
</dbReference>
<evidence type="ECO:0000313" key="1">
    <source>
        <dbReference type="EMBL" id="GIX97669.1"/>
    </source>
</evidence>
<dbReference type="AlphaFoldDB" id="A0AAV4PM01"/>
<dbReference type="Proteomes" id="UP001054945">
    <property type="component" value="Unassembled WGS sequence"/>
</dbReference>
<evidence type="ECO:0000313" key="2">
    <source>
        <dbReference type="Proteomes" id="UP001054945"/>
    </source>
</evidence>
<proteinExistence type="predicted"/>